<gene>
    <name evidence="2" type="ORF">IEE83_19125</name>
</gene>
<keyword evidence="1" id="KW-0732">Signal</keyword>
<evidence type="ECO:0008006" key="4">
    <source>
        <dbReference type="Google" id="ProtNLM"/>
    </source>
</evidence>
<sequence>MKTKLLPLIIVAVCIFSVAAQRITANDIIGTWLYRISDVPPEYETGSFIFEEKDGKLIGYSGQSEKQQMKNLVVDQGKVSFSTDFDGGSIKYTLNQKGDTLLGAVSTQYGDFTVTAVKEKK</sequence>
<name>A0ABR9WES7_9BACT</name>
<feature type="chain" id="PRO_5045951504" description="Extracellular endo-alpha-(1-&gt;5)-L-arabinanase C-terminal domain-containing protein" evidence="1">
    <location>
        <begin position="21"/>
        <end position="121"/>
    </location>
</feature>
<dbReference type="Proteomes" id="UP000634134">
    <property type="component" value="Unassembled WGS sequence"/>
</dbReference>
<feature type="signal peptide" evidence="1">
    <location>
        <begin position="1"/>
        <end position="20"/>
    </location>
</feature>
<dbReference type="RefSeq" id="WP_194122087.1">
    <property type="nucleotide sequence ID" value="NZ_JACYGY010000001.1"/>
</dbReference>
<evidence type="ECO:0000313" key="2">
    <source>
        <dbReference type="EMBL" id="MBE9464002.1"/>
    </source>
</evidence>
<proteinExistence type="predicted"/>
<reference evidence="3" key="1">
    <citation type="submission" date="2023-07" db="EMBL/GenBank/DDBJ databases">
        <title>Dyadobacter sp. nov 'subterranea' isolated from contaminted grondwater.</title>
        <authorList>
            <person name="Szabo I."/>
            <person name="Al-Omari J."/>
            <person name="Szerdahelyi S.G."/>
            <person name="Rado J."/>
        </authorList>
    </citation>
    <scope>NUCLEOTIDE SEQUENCE [LARGE SCALE GENOMIC DNA]</scope>
    <source>
        <strain evidence="3">UP-52</strain>
    </source>
</reference>
<dbReference type="EMBL" id="JACYGY010000001">
    <property type="protein sequence ID" value="MBE9464002.1"/>
    <property type="molecule type" value="Genomic_DNA"/>
</dbReference>
<keyword evidence="3" id="KW-1185">Reference proteome</keyword>
<accession>A0ABR9WES7</accession>
<evidence type="ECO:0000313" key="3">
    <source>
        <dbReference type="Proteomes" id="UP000634134"/>
    </source>
</evidence>
<protein>
    <recommendedName>
        <fullName evidence="4">Extracellular endo-alpha-(1-&gt;5)-L-arabinanase C-terminal domain-containing protein</fullName>
    </recommendedName>
</protein>
<evidence type="ECO:0000256" key="1">
    <source>
        <dbReference type="SAM" id="SignalP"/>
    </source>
</evidence>
<organism evidence="2 3">
    <name type="scientific">Dyadobacter subterraneus</name>
    <dbReference type="NCBI Taxonomy" id="2773304"/>
    <lineage>
        <taxon>Bacteria</taxon>
        <taxon>Pseudomonadati</taxon>
        <taxon>Bacteroidota</taxon>
        <taxon>Cytophagia</taxon>
        <taxon>Cytophagales</taxon>
        <taxon>Spirosomataceae</taxon>
        <taxon>Dyadobacter</taxon>
    </lineage>
</organism>
<comment type="caution">
    <text evidence="2">The sequence shown here is derived from an EMBL/GenBank/DDBJ whole genome shotgun (WGS) entry which is preliminary data.</text>
</comment>